<dbReference type="RefSeq" id="WP_340236945.1">
    <property type="nucleotide sequence ID" value="NZ_JBBEWC010000007.1"/>
</dbReference>
<keyword evidence="3" id="KW-1185">Reference proteome</keyword>
<evidence type="ECO:0000313" key="2">
    <source>
        <dbReference type="EMBL" id="MFD2521396.1"/>
    </source>
</evidence>
<dbReference type="Proteomes" id="UP001597510">
    <property type="component" value="Unassembled WGS sequence"/>
</dbReference>
<dbReference type="Gene3D" id="1.10.30.50">
    <property type="match status" value="1"/>
</dbReference>
<dbReference type="EMBL" id="JBHULC010000009">
    <property type="protein sequence ID" value="MFD2521396.1"/>
    <property type="molecule type" value="Genomic_DNA"/>
</dbReference>
<gene>
    <name evidence="2" type="ORF">ACFSR2_10900</name>
</gene>
<feature type="domain" description="HNH" evidence="1">
    <location>
        <begin position="50"/>
        <end position="97"/>
    </location>
</feature>
<organism evidence="2 3">
    <name type="scientific">Emticicia soli</name>
    <dbReference type="NCBI Taxonomy" id="2027878"/>
    <lineage>
        <taxon>Bacteria</taxon>
        <taxon>Pseudomonadati</taxon>
        <taxon>Bacteroidota</taxon>
        <taxon>Cytophagia</taxon>
        <taxon>Cytophagales</taxon>
        <taxon>Leadbetterellaceae</taxon>
        <taxon>Emticicia</taxon>
    </lineage>
</organism>
<dbReference type="CDD" id="cd00085">
    <property type="entry name" value="HNHc"/>
    <property type="match status" value="1"/>
</dbReference>
<keyword evidence="2" id="KW-0255">Endonuclease</keyword>
<accession>A0ABW5J5W0</accession>
<keyword evidence="2" id="KW-0540">Nuclease</keyword>
<proteinExistence type="predicted"/>
<evidence type="ECO:0000313" key="3">
    <source>
        <dbReference type="Proteomes" id="UP001597510"/>
    </source>
</evidence>
<name>A0ABW5J5W0_9BACT</name>
<dbReference type="GO" id="GO:0004519">
    <property type="term" value="F:endonuclease activity"/>
    <property type="evidence" value="ECO:0007669"/>
    <property type="project" value="UniProtKB-KW"/>
</dbReference>
<dbReference type="Pfam" id="PF01844">
    <property type="entry name" value="HNH"/>
    <property type="match status" value="1"/>
</dbReference>
<comment type="caution">
    <text evidence="2">The sequence shown here is derived from an EMBL/GenBank/DDBJ whole genome shotgun (WGS) entry which is preliminary data.</text>
</comment>
<sequence>MIKLERNFTPIILTPSFVEQKTQEFKSKKNRVWDIPLLKKALLELSSEKCAYCECNIMEESKYMEVEHFEDKDRYPDKVLSWENLLPSCKRCNGIKSTHDVINEPIINPFINNPSEHLAFRLYNFSEKSMLGETTIETLDLNNMTRVVNKRFKVGQELIKLIARTLIFSENYVNKKSTRNKNTLISTITDILEQCLPYSQYSATLSTILHSDKNYLKIKKIMQENSLWTEEINQLDIDSQKIKLDIV</sequence>
<protein>
    <submittedName>
        <fullName evidence="2">HNH endonuclease</fullName>
    </submittedName>
</protein>
<keyword evidence="2" id="KW-0378">Hydrolase</keyword>
<reference evidence="3" key="1">
    <citation type="journal article" date="2019" name="Int. J. Syst. Evol. Microbiol.">
        <title>The Global Catalogue of Microorganisms (GCM) 10K type strain sequencing project: providing services to taxonomists for standard genome sequencing and annotation.</title>
        <authorList>
            <consortium name="The Broad Institute Genomics Platform"/>
            <consortium name="The Broad Institute Genome Sequencing Center for Infectious Disease"/>
            <person name="Wu L."/>
            <person name="Ma J."/>
        </authorList>
    </citation>
    <scope>NUCLEOTIDE SEQUENCE [LARGE SCALE GENOMIC DNA]</scope>
    <source>
        <strain evidence="3">KCTC 52344</strain>
    </source>
</reference>
<dbReference type="InterPro" id="IPR003615">
    <property type="entry name" value="HNH_nuc"/>
</dbReference>
<dbReference type="InterPro" id="IPR002711">
    <property type="entry name" value="HNH"/>
</dbReference>
<evidence type="ECO:0000259" key="1">
    <source>
        <dbReference type="Pfam" id="PF01844"/>
    </source>
</evidence>